<keyword evidence="3" id="KW-0479">Metal-binding</keyword>
<gene>
    <name evidence="7" type="ORF">KIK155_LOCUS14955</name>
</gene>
<evidence type="ECO:0000259" key="6">
    <source>
        <dbReference type="Pfam" id="PF01274"/>
    </source>
</evidence>
<reference evidence="7" key="1">
    <citation type="submission" date="2021-02" db="EMBL/GenBank/DDBJ databases">
        <authorList>
            <person name="Nowell W R."/>
        </authorList>
    </citation>
    <scope>NUCLEOTIDE SEQUENCE</scope>
</reference>
<dbReference type="EMBL" id="CAJNYV010002588">
    <property type="protein sequence ID" value="CAF3488005.1"/>
    <property type="molecule type" value="Genomic_DNA"/>
</dbReference>
<dbReference type="GO" id="GO:0004474">
    <property type="term" value="F:malate synthase activity"/>
    <property type="evidence" value="ECO:0007669"/>
    <property type="project" value="InterPro"/>
</dbReference>
<dbReference type="SUPFAM" id="SSF51645">
    <property type="entry name" value="Malate synthase G"/>
    <property type="match status" value="1"/>
</dbReference>
<dbReference type="InterPro" id="IPR011076">
    <property type="entry name" value="Malate_synth_sf"/>
</dbReference>
<dbReference type="PANTHER" id="PTHR42739:SF1">
    <property type="entry name" value="MALATE SYNTHASE G"/>
    <property type="match status" value="1"/>
</dbReference>
<dbReference type="InterPro" id="IPR006253">
    <property type="entry name" value="Malate_synthG"/>
</dbReference>
<dbReference type="Gene3D" id="3.20.20.360">
    <property type="entry name" value="Malate synthase, domain 3"/>
    <property type="match status" value="1"/>
</dbReference>
<feature type="domain" description="Malate synthase TIM barrel" evidence="6">
    <location>
        <begin position="4"/>
        <end position="97"/>
    </location>
</feature>
<comment type="caution">
    <text evidence="7">The sequence shown here is derived from an EMBL/GenBank/DDBJ whole genome shotgun (WGS) entry which is preliminary data.</text>
</comment>
<dbReference type="PANTHER" id="PTHR42739">
    <property type="entry name" value="MALATE SYNTHASE G"/>
    <property type="match status" value="1"/>
</dbReference>
<dbReference type="GO" id="GO:0006097">
    <property type="term" value="P:glyoxylate cycle"/>
    <property type="evidence" value="ECO:0007669"/>
    <property type="project" value="InterPro"/>
</dbReference>
<evidence type="ECO:0000256" key="5">
    <source>
        <dbReference type="ARBA" id="ARBA00023097"/>
    </source>
</evidence>
<evidence type="ECO:0000256" key="2">
    <source>
        <dbReference type="ARBA" id="ARBA00022490"/>
    </source>
</evidence>
<name>A0A818GE54_9BILA</name>
<protein>
    <recommendedName>
        <fullName evidence="6">Malate synthase TIM barrel domain-containing protein</fullName>
    </recommendedName>
</protein>
<dbReference type="GO" id="GO:0005829">
    <property type="term" value="C:cytosol"/>
    <property type="evidence" value="ECO:0007669"/>
    <property type="project" value="TreeGrafter"/>
</dbReference>
<evidence type="ECO:0000313" key="8">
    <source>
        <dbReference type="Proteomes" id="UP000663865"/>
    </source>
</evidence>
<dbReference type="AlphaFoldDB" id="A0A818GE54"/>
<dbReference type="GO" id="GO:0000287">
    <property type="term" value="F:magnesium ion binding"/>
    <property type="evidence" value="ECO:0007669"/>
    <property type="project" value="TreeGrafter"/>
</dbReference>
<evidence type="ECO:0000256" key="3">
    <source>
        <dbReference type="ARBA" id="ARBA00022723"/>
    </source>
</evidence>
<dbReference type="Pfam" id="PF01274">
    <property type="entry name" value="MS_TIM-barrel"/>
    <property type="match status" value="1"/>
</dbReference>
<dbReference type="InterPro" id="IPR046363">
    <property type="entry name" value="MS_N_TIM-barrel_dom"/>
</dbReference>
<evidence type="ECO:0000313" key="7">
    <source>
        <dbReference type="EMBL" id="CAF3488005.1"/>
    </source>
</evidence>
<keyword evidence="2" id="KW-0963">Cytoplasm</keyword>
<organism evidence="7 8">
    <name type="scientific">Rotaria socialis</name>
    <dbReference type="NCBI Taxonomy" id="392032"/>
    <lineage>
        <taxon>Eukaryota</taxon>
        <taxon>Metazoa</taxon>
        <taxon>Spiralia</taxon>
        <taxon>Gnathifera</taxon>
        <taxon>Rotifera</taxon>
        <taxon>Eurotatoria</taxon>
        <taxon>Bdelloidea</taxon>
        <taxon>Philodinida</taxon>
        <taxon>Philodinidae</taxon>
        <taxon>Rotaria</taxon>
    </lineage>
</organism>
<keyword evidence="4" id="KW-0460">Magnesium</keyword>
<keyword evidence="5" id="KW-0558">Oxidation</keyword>
<dbReference type="InterPro" id="IPR001465">
    <property type="entry name" value="Malate_synthase_TIM"/>
</dbReference>
<dbReference type="Proteomes" id="UP000663865">
    <property type="component" value="Unassembled WGS sequence"/>
</dbReference>
<comment type="cofactor">
    <cofactor evidence="1">
        <name>Mg(2+)</name>
        <dbReference type="ChEBI" id="CHEBI:18420"/>
    </cofactor>
</comment>
<accession>A0A818GE54</accession>
<proteinExistence type="predicted"/>
<dbReference type="GO" id="GO:0009436">
    <property type="term" value="P:glyoxylate catabolic process"/>
    <property type="evidence" value="ECO:0007669"/>
    <property type="project" value="TreeGrafter"/>
</dbReference>
<evidence type="ECO:0000256" key="1">
    <source>
        <dbReference type="ARBA" id="ARBA00001946"/>
    </source>
</evidence>
<sequence length="100" mass="11809">MVQVAFTLHLCDRIEDLLKWPRHTLKVGIMDEERRTTVNRSVCIRESKDRLVFIDTGFLDRTGDEMHTSMEAGSLMQKTQMKDTKWFMAYERNNVEKGLK</sequence>
<evidence type="ECO:0000256" key="4">
    <source>
        <dbReference type="ARBA" id="ARBA00022842"/>
    </source>
</evidence>